<evidence type="ECO:0000256" key="14">
    <source>
        <dbReference type="SAM" id="Phobius"/>
    </source>
</evidence>
<evidence type="ECO:0000256" key="2">
    <source>
        <dbReference type="ARBA" id="ARBA00004477"/>
    </source>
</evidence>
<keyword evidence="10" id="KW-0560">Oxidoreductase</keyword>
<feature type="domain" description="Fatty acid hydroxylase" evidence="15">
    <location>
        <begin position="62"/>
        <end position="204"/>
    </location>
</feature>
<dbReference type="GO" id="GO:0016020">
    <property type="term" value="C:membrane"/>
    <property type="evidence" value="ECO:0007669"/>
    <property type="project" value="InterPro"/>
</dbReference>
<evidence type="ECO:0000256" key="9">
    <source>
        <dbReference type="ARBA" id="ARBA00022989"/>
    </source>
</evidence>
<evidence type="ECO:0000313" key="16">
    <source>
        <dbReference type="EMBL" id="MDA5193643.1"/>
    </source>
</evidence>
<keyword evidence="4 14" id="KW-0812">Transmembrane</keyword>
<feature type="transmembrane region" description="Helical" evidence="14">
    <location>
        <begin position="27"/>
        <end position="48"/>
    </location>
</feature>
<keyword evidence="7" id="KW-0276">Fatty acid metabolism</keyword>
<evidence type="ECO:0000256" key="7">
    <source>
        <dbReference type="ARBA" id="ARBA00022832"/>
    </source>
</evidence>
<keyword evidence="11" id="KW-0443">Lipid metabolism</keyword>
<keyword evidence="8" id="KW-0862">Zinc</keyword>
<feature type="transmembrane region" description="Helical" evidence="14">
    <location>
        <begin position="140"/>
        <end position="157"/>
    </location>
</feature>
<evidence type="ECO:0000256" key="8">
    <source>
        <dbReference type="ARBA" id="ARBA00022833"/>
    </source>
</evidence>
<name>A0A9X3TXT3_9PROT</name>
<feature type="transmembrane region" description="Helical" evidence="14">
    <location>
        <begin position="111"/>
        <end position="134"/>
    </location>
</feature>
<comment type="subcellular location">
    <subcellularLocation>
        <location evidence="2">Endoplasmic reticulum membrane</location>
        <topology evidence="2">Multi-pass membrane protein</topology>
    </subcellularLocation>
</comment>
<keyword evidence="12 14" id="KW-0472">Membrane</keyword>
<reference evidence="16" key="1">
    <citation type="submission" date="2022-08" db="EMBL/GenBank/DDBJ databases">
        <authorList>
            <person name="Vandamme P."/>
            <person name="Hettiarachchi A."/>
            <person name="Peeters C."/>
            <person name="Cnockaert M."/>
            <person name="Carlier A."/>
        </authorList>
    </citation>
    <scope>NUCLEOTIDE SEQUENCE</scope>
    <source>
        <strain evidence="16">LMG 31809</strain>
    </source>
</reference>
<evidence type="ECO:0000256" key="13">
    <source>
        <dbReference type="ARBA" id="ARBA00023160"/>
    </source>
</evidence>
<proteinExistence type="predicted"/>
<dbReference type="InterPro" id="IPR006694">
    <property type="entry name" value="Fatty_acid_hydroxylase"/>
</dbReference>
<sequence length="253" mass="29030">MIGRLGFWKRKKHYLNKMTLNELIRAFFQYYAIQAYIVVGLISTYVAVTHVTAILPTLAVIALSIMVYPLAWYLLHRFVLHGRYLFRSKLTAAVWKRIHYDHHQDPHDLEVLFGALYTTLPTIAMVTIPIGYAFDGVGGAAAGLATGLFTTIFYEFFHCTQHLSYKPKIQWVKDIKKLHMSHHFHNENGNYGITNYICDRVFGTYYDNNAKMGKSPTVFNLGYSEEEAALYPWVAELSGGLGPDTPRERRQQV</sequence>
<accession>A0A9X3TXT3</accession>
<evidence type="ECO:0000256" key="4">
    <source>
        <dbReference type="ARBA" id="ARBA00022692"/>
    </source>
</evidence>
<feature type="transmembrane region" description="Helical" evidence="14">
    <location>
        <begin position="54"/>
        <end position="75"/>
    </location>
</feature>
<keyword evidence="13" id="KW-0275">Fatty acid biosynthesis</keyword>
<evidence type="ECO:0000256" key="11">
    <source>
        <dbReference type="ARBA" id="ARBA00023098"/>
    </source>
</evidence>
<comment type="cofactor">
    <cofactor evidence="1">
        <name>Zn(2+)</name>
        <dbReference type="ChEBI" id="CHEBI:29105"/>
    </cofactor>
</comment>
<evidence type="ECO:0000256" key="10">
    <source>
        <dbReference type="ARBA" id="ARBA00023002"/>
    </source>
</evidence>
<keyword evidence="9 14" id="KW-1133">Transmembrane helix</keyword>
<organism evidence="16 17">
    <name type="scientific">Govanella unica</name>
    <dbReference type="NCBI Taxonomy" id="2975056"/>
    <lineage>
        <taxon>Bacteria</taxon>
        <taxon>Pseudomonadati</taxon>
        <taxon>Pseudomonadota</taxon>
        <taxon>Alphaproteobacteria</taxon>
        <taxon>Emcibacterales</taxon>
        <taxon>Govanellaceae</taxon>
        <taxon>Govanella</taxon>
    </lineage>
</organism>
<dbReference type="GO" id="GO:0080132">
    <property type="term" value="F:fatty acid 2-hydroxylase activity"/>
    <property type="evidence" value="ECO:0007669"/>
    <property type="project" value="InterPro"/>
</dbReference>
<dbReference type="PANTHER" id="PTHR12863">
    <property type="entry name" value="FATTY ACID HYDROXYLASE"/>
    <property type="match status" value="1"/>
</dbReference>
<dbReference type="Proteomes" id="UP001141619">
    <property type="component" value="Unassembled WGS sequence"/>
</dbReference>
<keyword evidence="17" id="KW-1185">Reference proteome</keyword>
<dbReference type="GO" id="GO:0005506">
    <property type="term" value="F:iron ion binding"/>
    <property type="evidence" value="ECO:0007669"/>
    <property type="project" value="InterPro"/>
</dbReference>
<reference evidence="16" key="2">
    <citation type="journal article" date="2023" name="Syst. Appl. Microbiol.">
        <title>Govania unica gen. nov., sp. nov., a rare biosphere bacterium that represents a novel family in the class Alphaproteobacteria.</title>
        <authorList>
            <person name="Vandamme P."/>
            <person name="Peeters C."/>
            <person name="Hettiarachchi A."/>
            <person name="Cnockaert M."/>
            <person name="Carlier A."/>
        </authorList>
    </citation>
    <scope>NUCLEOTIDE SEQUENCE</scope>
    <source>
        <strain evidence="16">LMG 31809</strain>
    </source>
</reference>
<evidence type="ECO:0000256" key="5">
    <source>
        <dbReference type="ARBA" id="ARBA00022723"/>
    </source>
</evidence>
<evidence type="ECO:0000259" key="15">
    <source>
        <dbReference type="Pfam" id="PF04116"/>
    </source>
</evidence>
<evidence type="ECO:0000256" key="1">
    <source>
        <dbReference type="ARBA" id="ARBA00001947"/>
    </source>
</evidence>
<gene>
    <name evidence="16" type="ORF">NYP16_06700</name>
</gene>
<evidence type="ECO:0000256" key="3">
    <source>
        <dbReference type="ARBA" id="ARBA00022516"/>
    </source>
</evidence>
<keyword evidence="5" id="KW-0479">Metal-binding</keyword>
<dbReference type="RefSeq" id="WP_274943343.1">
    <property type="nucleotide sequence ID" value="NZ_JANWOI010000002.1"/>
</dbReference>
<keyword evidence="6" id="KW-0256">Endoplasmic reticulum</keyword>
<protein>
    <submittedName>
        <fullName evidence="16">Sterol desaturase family protein</fullName>
    </submittedName>
</protein>
<dbReference type="AlphaFoldDB" id="A0A9X3TXT3"/>
<evidence type="ECO:0000313" key="17">
    <source>
        <dbReference type="Proteomes" id="UP001141619"/>
    </source>
</evidence>
<dbReference type="EMBL" id="JANWOI010000002">
    <property type="protein sequence ID" value="MDA5193643.1"/>
    <property type="molecule type" value="Genomic_DNA"/>
</dbReference>
<comment type="caution">
    <text evidence="16">The sequence shown here is derived from an EMBL/GenBank/DDBJ whole genome shotgun (WGS) entry which is preliminary data.</text>
</comment>
<keyword evidence="3" id="KW-0444">Lipid biosynthesis</keyword>
<dbReference type="PANTHER" id="PTHR12863:SF1">
    <property type="entry name" value="FATTY ACID 2-HYDROXYLASE"/>
    <property type="match status" value="1"/>
</dbReference>
<dbReference type="InterPro" id="IPR014430">
    <property type="entry name" value="Scs7"/>
</dbReference>
<evidence type="ECO:0000256" key="6">
    <source>
        <dbReference type="ARBA" id="ARBA00022824"/>
    </source>
</evidence>
<dbReference type="GO" id="GO:0006633">
    <property type="term" value="P:fatty acid biosynthetic process"/>
    <property type="evidence" value="ECO:0007669"/>
    <property type="project" value="UniProtKB-KW"/>
</dbReference>
<evidence type="ECO:0000256" key="12">
    <source>
        <dbReference type="ARBA" id="ARBA00023136"/>
    </source>
</evidence>
<dbReference type="Pfam" id="PF04116">
    <property type="entry name" value="FA_hydroxylase"/>
    <property type="match status" value="1"/>
</dbReference>